<keyword evidence="1" id="KW-0472">Membrane</keyword>
<gene>
    <name evidence="2" type="ORF">AB852_05140</name>
</gene>
<evidence type="ECO:0000313" key="3">
    <source>
        <dbReference type="Proteomes" id="UP000186455"/>
    </source>
</evidence>
<dbReference type="AlphaFoldDB" id="A0A1Q4VFZ7"/>
<dbReference type="EMBL" id="LFBV01000001">
    <property type="protein sequence ID" value="OKH96746.1"/>
    <property type="molecule type" value="Genomic_DNA"/>
</dbReference>
<keyword evidence="1" id="KW-1133">Transmembrane helix</keyword>
<organism evidence="2 3">
    <name type="scientific">Streptomyces uncialis</name>
    <dbReference type="NCBI Taxonomy" id="1048205"/>
    <lineage>
        <taxon>Bacteria</taxon>
        <taxon>Bacillati</taxon>
        <taxon>Actinomycetota</taxon>
        <taxon>Actinomycetes</taxon>
        <taxon>Kitasatosporales</taxon>
        <taxon>Streptomycetaceae</taxon>
        <taxon>Streptomyces</taxon>
    </lineage>
</organism>
<keyword evidence="3" id="KW-1185">Reference proteome</keyword>
<protein>
    <submittedName>
        <fullName evidence="2">Uncharacterized protein</fullName>
    </submittedName>
</protein>
<keyword evidence="1" id="KW-0812">Transmembrane</keyword>
<evidence type="ECO:0000313" key="2">
    <source>
        <dbReference type="EMBL" id="OKH96746.1"/>
    </source>
</evidence>
<evidence type="ECO:0000256" key="1">
    <source>
        <dbReference type="SAM" id="Phobius"/>
    </source>
</evidence>
<name>A0A1Q4VFZ7_9ACTN</name>
<proteinExistence type="predicted"/>
<dbReference type="Proteomes" id="UP000186455">
    <property type="component" value="Unassembled WGS sequence"/>
</dbReference>
<reference evidence="2 3" key="1">
    <citation type="submission" date="2015-06" db="EMBL/GenBank/DDBJ databases">
        <title>Cloning and characterization of the uncialamcin biosynthetic gene cluster.</title>
        <authorList>
            <person name="Yan X."/>
            <person name="Huang T."/>
            <person name="Ge H."/>
            <person name="Shen B."/>
        </authorList>
    </citation>
    <scope>NUCLEOTIDE SEQUENCE [LARGE SCALE GENOMIC DNA]</scope>
    <source>
        <strain evidence="2 3">DCA2648</strain>
    </source>
</reference>
<comment type="caution">
    <text evidence="2">The sequence shown here is derived from an EMBL/GenBank/DDBJ whole genome shotgun (WGS) entry which is preliminary data.</text>
</comment>
<feature type="transmembrane region" description="Helical" evidence="1">
    <location>
        <begin position="58"/>
        <end position="78"/>
    </location>
</feature>
<dbReference type="STRING" id="1048205.AB852_05140"/>
<accession>A0A1Q4VFZ7</accession>
<sequence>MRHELRDLGRSYHRPGPDQAETMVERVLAQILAEGAPVLVAEPPPGKVRLRRWLRMRWRMFSAAFCGLLTVAVLTPPVRATVGDWFGFSGVRIQQVPSARPPQEGQVPPCEGTMSLSTAAQRAGFAPVVPAALGVPDGVQVTSEPGGRFLISLCWDDGGSPIRLDEFPARLDTAFTKTVTHTPDWLEVRGGADRGHKESALWFSEPHRLTFWMEDATGASWSRSERTSGPTLLWALDQESDRSDRPSGPSGQESVARLTLRLEGVASRDQAVRIAESVAPRK</sequence>